<evidence type="ECO:0000256" key="1">
    <source>
        <dbReference type="ARBA" id="ARBA00008984"/>
    </source>
</evidence>
<dbReference type="SUPFAM" id="SSF64307">
    <property type="entry name" value="SirA-like"/>
    <property type="match status" value="1"/>
</dbReference>
<accession>A0A0F9K2K5</accession>
<comment type="similarity">
    <text evidence="1">Belongs to the sulfur carrier protein TusA family.</text>
</comment>
<organism evidence="3">
    <name type="scientific">marine sediment metagenome</name>
    <dbReference type="NCBI Taxonomy" id="412755"/>
    <lineage>
        <taxon>unclassified sequences</taxon>
        <taxon>metagenomes</taxon>
        <taxon>ecological metagenomes</taxon>
    </lineage>
</organism>
<proteinExistence type="inferred from homology"/>
<dbReference type="CDD" id="cd00291">
    <property type="entry name" value="SirA_YedF_YeeD"/>
    <property type="match status" value="1"/>
</dbReference>
<protein>
    <recommendedName>
        <fullName evidence="2">UPF0033 domain-containing protein</fullName>
    </recommendedName>
</protein>
<dbReference type="InterPro" id="IPR001455">
    <property type="entry name" value="TusA-like"/>
</dbReference>
<dbReference type="PROSITE" id="PS01148">
    <property type="entry name" value="UPF0033"/>
    <property type="match status" value="1"/>
</dbReference>
<comment type="caution">
    <text evidence="3">The sequence shown here is derived from an EMBL/GenBank/DDBJ whole genome shotgun (WGS) entry which is preliminary data.</text>
</comment>
<evidence type="ECO:0000313" key="3">
    <source>
        <dbReference type="EMBL" id="KKM76228.1"/>
    </source>
</evidence>
<dbReference type="Gene3D" id="3.30.110.40">
    <property type="entry name" value="TusA-like domain"/>
    <property type="match status" value="1"/>
</dbReference>
<dbReference type="PANTHER" id="PTHR33279">
    <property type="entry name" value="SULFUR CARRIER PROTEIN YEDF-RELATED"/>
    <property type="match status" value="1"/>
</dbReference>
<name>A0A0F9K2K5_9ZZZZ</name>
<dbReference type="EMBL" id="LAZR01008844">
    <property type="protein sequence ID" value="KKM76228.1"/>
    <property type="molecule type" value="Genomic_DNA"/>
</dbReference>
<dbReference type="PANTHER" id="PTHR33279:SF6">
    <property type="entry name" value="SULFUR CARRIER PROTEIN YEDF-RELATED"/>
    <property type="match status" value="1"/>
</dbReference>
<feature type="domain" description="UPF0033" evidence="2">
    <location>
        <begin position="15"/>
        <end position="39"/>
    </location>
</feature>
<dbReference type="Pfam" id="PF01206">
    <property type="entry name" value="TusA"/>
    <property type="match status" value="1"/>
</dbReference>
<evidence type="ECO:0000259" key="2">
    <source>
        <dbReference type="PROSITE" id="PS01148"/>
    </source>
</evidence>
<sequence>MEEKDQKQIDIKVELDTTGLFCPEPLFQVKNLSDKIEIGNSYKVLADDPAAEEDLTRWAKRTGTKIIKFSKEGDLLTFIFKKLK</sequence>
<dbReference type="AlphaFoldDB" id="A0A0F9K2K5"/>
<reference evidence="3" key="1">
    <citation type="journal article" date="2015" name="Nature">
        <title>Complex archaea that bridge the gap between prokaryotes and eukaryotes.</title>
        <authorList>
            <person name="Spang A."/>
            <person name="Saw J.H."/>
            <person name="Jorgensen S.L."/>
            <person name="Zaremba-Niedzwiedzka K."/>
            <person name="Martijn J."/>
            <person name="Lind A.E."/>
            <person name="van Eijk R."/>
            <person name="Schleper C."/>
            <person name="Guy L."/>
            <person name="Ettema T.J."/>
        </authorList>
    </citation>
    <scope>NUCLEOTIDE SEQUENCE</scope>
</reference>
<dbReference type="InterPro" id="IPR036868">
    <property type="entry name" value="TusA-like_sf"/>
</dbReference>
<gene>
    <name evidence="3" type="ORF">LCGC14_1382310</name>
</gene>